<protein>
    <submittedName>
        <fullName evidence="1">Uncharacterized protein</fullName>
    </submittedName>
</protein>
<comment type="caution">
    <text evidence="1">The sequence shown here is derived from an EMBL/GenBank/DDBJ whole genome shotgun (WGS) entry which is preliminary data.</text>
</comment>
<sequence>MVRVKKSEWKNPLRAQTKEVPMYYRVEFLEGVVLFSLIPASTTTNRVCSAFGLRNVKNPLSLFERSASATTQCHRGHIR</sequence>
<dbReference type="Proteomes" id="UP001458880">
    <property type="component" value="Unassembled WGS sequence"/>
</dbReference>
<gene>
    <name evidence="1" type="ORF">QE152_g4129</name>
</gene>
<dbReference type="AlphaFoldDB" id="A0AAW1N1U5"/>
<keyword evidence="2" id="KW-1185">Reference proteome</keyword>
<reference evidence="1 2" key="1">
    <citation type="journal article" date="2024" name="BMC Genomics">
        <title>De novo assembly and annotation of Popillia japonica's genome with initial clues to its potential as an invasive pest.</title>
        <authorList>
            <person name="Cucini C."/>
            <person name="Boschi S."/>
            <person name="Funari R."/>
            <person name="Cardaioli E."/>
            <person name="Iannotti N."/>
            <person name="Marturano G."/>
            <person name="Paoli F."/>
            <person name="Bruttini M."/>
            <person name="Carapelli A."/>
            <person name="Frati F."/>
            <person name="Nardi F."/>
        </authorList>
    </citation>
    <scope>NUCLEOTIDE SEQUENCE [LARGE SCALE GENOMIC DNA]</scope>
    <source>
        <strain evidence="1">DMR45628</strain>
    </source>
</reference>
<evidence type="ECO:0000313" key="2">
    <source>
        <dbReference type="Proteomes" id="UP001458880"/>
    </source>
</evidence>
<organism evidence="1 2">
    <name type="scientific">Popillia japonica</name>
    <name type="common">Japanese beetle</name>
    <dbReference type="NCBI Taxonomy" id="7064"/>
    <lineage>
        <taxon>Eukaryota</taxon>
        <taxon>Metazoa</taxon>
        <taxon>Ecdysozoa</taxon>
        <taxon>Arthropoda</taxon>
        <taxon>Hexapoda</taxon>
        <taxon>Insecta</taxon>
        <taxon>Pterygota</taxon>
        <taxon>Neoptera</taxon>
        <taxon>Endopterygota</taxon>
        <taxon>Coleoptera</taxon>
        <taxon>Polyphaga</taxon>
        <taxon>Scarabaeiformia</taxon>
        <taxon>Scarabaeidae</taxon>
        <taxon>Rutelinae</taxon>
        <taxon>Popillia</taxon>
    </lineage>
</organism>
<name>A0AAW1N1U5_POPJA</name>
<accession>A0AAW1N1U5</accession>
<dbReference type="EMBL" id="JASPKY010000019">
    <property type="protein sequence ID" value="KAK9752551.1"/>
    <property type="molecule type" value="Genomic_DNA"/>
</dbReference>
<proteinExistence type="predicted"/>
<evidence type="ECO:0000313" key="1">
    <source>
        <dbReference type="EMBL" id="KAK9752551.1"/>
    </source>
</evidence>